<organism evidence="2 3">
    <name type="scientific">Caenorhabditis japonica</name>
    <dbReference type="NCBI Taxonomy" id="281687"/>
    <lineage>
        <taxon>Eukaryota</taxon>
        <taxon>Metazoa</taxon>
        <taxon>Ecdysozoa</taxon>
        <taxon>Nematoda</taxon>
        <taxon>Chromadorea</taxon>
        <taxon>Rhabditida</taxon>
        <taxon>Rhabditina</taxon>
        <taxon>Rhabditomorpha</taxon>
        <taxon>Rhabditoidea</taxon>
        <taxon>Rhabditidae</taxon>
        <taxon>Peloderinae</taxon>
        <taxon>Caenorhabditis</taxon>
    </lineage>
</organism>
<name>A0A8R1I9Y3_CAEJA</name>
<proteinExistence type="predicted"/>
<dbReference type="EnsemblMetazoa" id="CJA28943.1">
    <property type="protein sequence ID" value="CJA28943.1"/>
    <property type="gene ID" value="WBGene00184517"/>
</dbReference>
<sequence length="66" mass="7970">MLFCESKFTIYFWWFFFAGLLSDGKLVAFLNFVTFRVQLSVSEISWDQEIDKTYFIPIRENKEDIV</sequence>
<reference evidence="2" key="2">
    <citation type="submission" date="2022-06" db="UniProtKB">
        <authorList>
            <consortium name="EnsemblMetazoa"/>
        </authorList>
    </citation>
    <scope>IDENTIFICATION</scope>
    <source>
        <strain evidence="2">DF5081</strain>
    </source>
</reference>
<reference evidence="3" key="1">
    <citation type="submission" date="2010-08" db="EMBL/GenBank/DDBJ databases">
        <authorList>
            <consortium name="Caenorhabditis japonica Sequencing Consortium"/>
            <person name="Wilson R.K."/>
        </authorList>
    </citation>
    <scope>NUCLEOTIDE SEQUENCE [LARGE SCALE GENOMIC DNA]</scope>
    <source>
        <strain evidence="3">DF5081</strain>
    </source>
</reference>
<keyword evidence="1" id="KW-0472">Membrane</keyword>
<keyword evidence="1" id="KW-1133">Transmembrane helix</keyword>
<dbReference type="AlphaFoldDB" id="A0A8R1I9Y3"/>
<evidence type="ECO:0000313" key="3">
    <source>
        <dbReference type="Proteomes" id="UP000005237"/>
    </source>
</evidence>
<dbReference type="Proteomes" id="UP000005237">
    <property type="component" value="Unassembled WGS sequence"/>
</dbReference>
<keyword evidence="1" id="KW-0812">Transmembrane</keyword>
<feature type="transmembrane region" description="Helical" evidence="1">
    <location>
        <begin position="12"/>
        <end position="33"/>
    </location>
</feature>
<accession>A0A8R1I9Y3</accession>
<protein>
    <submittedName>
        <fullName evidence="2">Uncharacterized protein</fullName>
    </submittedName>
</protein>
<evidence type="ECO:0000313" key="2">
    <source>
        <dbReference type="EnsemblMetazoa" id="CJA28943.1"/>
    </source>
</evidence>
<keyword evidence="3" id="KW-1185">Reference proteome</keyword>
<evidence type="ECO:0000256" key="1">
    <source>
        <dbReference type="SAM" id="Phobius"/>
    </source>
</evidence>